<gene>
    <name evidence="10" type="ORF">PENTCL1PPCAC_19521</name>
</gene>
<keyword evidence="11" id="KW-1185">Reference proteome</keyword>
<dbReference type="InterPro" id="IPR038765">
    <property type="entry name" value="Papain-like_cys_pep_sf"/>
</dbReference>
<dbReference type="Gene3D" id="3.90.70.10">
    <property type="entry name" value="Cysteine proteinases"/>
    <property type="match status" value="1"/>
</dbReference>
<dbReference type="PROSITE" id="PS00640">
    <property type="entry name" value="THIOL_PROTEASE_ASN"/>
    <property type="match status" value="1"/>
</dbReference>
<evidence type="ECO:0000256" key="3">
    <source>
        <dbReference type="ARBA" id="ARBA00022801"/>
    </source>
</evidence>
<accession>A0AAV5TSS4</accession>
<keyword evidence="5" id="KW-0865">Zymogen</keyword>
<organism evidence="10 11">
    <name type="scientific">Pristionchus entomophagus</name>
    <dbReference type="NCBI Taxonomy" id="358040"/>
    <lineage>
        <taxon>Eukaryota</taxon>
        <taxon>Metazoa</taxon>
        <taxon>Ecdysozoa</taxon>
        <taxon>Nematoda</taxon>
        <taxon>Chromadorea</taxon>
        <taxon>Rhabditida</taxon>
        <taxon>Rhabditina</taxon>
        <taxon>Diplogasteromorpha</taxon>
        <taxon>Diplogasteroidea</taxon>
        <taxon>Neodiplogasteridae</taxon>
        <taxon>Pristionchus</taxon>
    </lineage>
</organism>
<protein>
    <submittedName>
        <fullName evidence="10">Uncharacterized protein</fullName>
    </submittedName>
</protein>
<feature type="non-terminal residue" evidence="10">
    <location>
        <position position="1"/>
    </location>
</feature>
<name>A0AAV5TSS4_9BILA</name>
<dbReference type="Proteomes" id="UP001432027">
    <property type="component" value="Unassembled WGS sequence"/>
</dbReference>
<dbReference type="InterPro" id="IPR039417">
    <property type="entry name" value="Peptidase_C1A_papain-like"/>
</dbReference>
<dbReference type="SUPFAM" id="SSF54001">
    <property type="entry name" value="Cysteine proteinases"/>
    <property type="match status" value="1"/>
</dbReference>
<dbReference type="InterPro" id="IPR000668">
    <property type="entry name" value="Peptidase_C1A_C"/>
</dbReference>
<dbReference type="CDD" id="cd02248">
    <property type="entry name" value="Peptidase_C1A"/>
    <property type="match status" value="1"/>
</dbReference>
<feature type="domain" description="Peptidase C1A papain C-terminal" evidence="8">
    <location>
        <begin position="165"/>
        <end position="388"/>
    </location>
</feature>
<dbReference type="Pfam" id="PF08246">
    <property type="entry name" value="Inhibitor_I29"/>
    <property type="match status" value="1"/>
</dbReference>
<keyword evidence="6" id="KW-1015">Disulfide bond</keyword>
<evidence type="ECO:0000256" key="2">
    <source>
        <dbReference type="ARBA" id="ARBA00022670"/>
    </source>
</evidence>
<dbReference type="PRINTS" id="PR00705">
    <property type="entry name" value="PAPAIN"/>
</dbReference>
<feature type="signal peptide" evidence="7">
    <location>
        <begin position="1"/>
        <end position="17"/>
    </location>
</feature>
<dbReference type="InterPro" id="IPR025661">
    <property type="entry name" value="Pept_asp_AS"/>
</dbReference>
<sequence length="390" mass="43452">ILLVVFAATSVANLGGARRDVGSDSVDKLEVSPEARMRAKLMPREYGWGDDKHAPALRIKDEDREHPARERSEWMKWRQTLGAHRTYHNATHEELAARIFEQTEALAEMHQKAFEKGEVTYTTAVNSMADLTQAEFDMMLTNEAFKDEQYNVNATSIDIPHELALPAHFDWRNKIQFPPVKNQGSCGSCYAFSTIGTIEAHLSWKKGISADLSEQWLIDCTRKVNNSVFNNGCKGGYPAVTYNWLVSSKRGILADSSSPYLYGNGDTHKACPQQSASGIVKIKSFTEVQNPRENVFADLLYIKGPLDTAMHAENIKSFRDYSGGVFSYANCPKTPNHAVVAVGFGAENGKNYWTIRNSWGTNWGIQGYLKLARGVNMCGFPALAVWPDLA</sequence>
<dbReference type="AlphaFoldDB" id="A0AAV5TSS4"/>
<keyword evidence="4" id="KW-0788">Thiol protease</keyword>
<evidence type="ECO:0000313" key="11">
    <source>
        <dbReference type="Proteomes" id="UP001432027"/>
    </source>
</evidence>
<evidence type="ECO:0000259" key="8">
    <source>
        <dbReference type="SMART" id="SM00645"/>
    </source>
</evidence>
<evidence type="ECO:0000256" key="6">
    <source>
        <dbReference type="ARBA" id="ARBA00023157"/>
    </source>
</evidence>
<comment type="similarity">
    <text evidence="1">Belongs to the peptidase C1 family.</text>
</comment>
<dbReference type="InterPro" id="IPR000169">
    <property type="entry name" value="Pept_cys_AS"/>
</dbReference>
<evidence type="ECO:0000256" key="7">
    <source>
        <dbReference type="SAM" id="SignalP"/>
    </source>
</evidence>
<keyword evidence="2" id="KW-0645">Protease</keyword>
<evidence type="ECO:0000313" key="10">
    <source>
        <dbReference type="EMBL" id="GMS97346.1"/>
    </source>
</evidence>
<dbReference type="SMART" id="SM00645">
    <property type="entry name" value="Pept_C1"/>
    <property type="match status" value="1"/>
</dbReference>
<evidence type="ECO:0000259" key="9">
    <source>
        <dbReference type="SMART" id="SM00848"/>
    </source>
</evidence>
<dbReference type="GO" id="GO:0008234">
    <property type="term" value="F:cysteine-type peptidase activity"/>
    <property type="evidence" value="ECO:0007669"/>
    <property type="project" value="UniProtKB-KW"/>
</dbReference>
<dbReference type="GO" id="GO:0006508">
    <property type="term" value="P:proteolysis"/>
    <property type="evidence" value="ECO:0007669"/>
    <property type="project" value="UniProtKB-KW"/>
</dbReference>
<keyword evidence="3" id="KW-0378">Hydrolase</keyword>
<dbReference type="Pfam" id="PF00112">
    <property type="entry name" value="Peptidase_C1"/>
    <property type="match status" value="1"/>
</dbReference>
<dbReference type="InterPro" id="IPR013201">
    <property type="entry name" value="Prot_inhib_I29"/>
</dbReference>
<reference evidence="10" key="1">
    <citation type="submission" date="2023-10" db="EMBL/GenBank/DDBJ databases">
        <title>Genome assembly of Pristionchus species.</title>
        <authorList>
            <person name="Yoshida K."/>
            <person name="Sommer R.J."/>
        </authorList>
    </citation>
    <scope>NUCLEOTIDE SEQUENCE</scope>
    <source>
        <strain evidence="10">RS0144</strain>
    </source>
</reference>
<evidence type="ECO:0000256" key="4">
    <source>
        <dbReference type="ARBA" id="ARBA00022807"/>
    </source>
</evidence>
<evidence type="ECO:0000256" key="1">
    <source>
        <dbReference type="ARBA" id="ARBA00008455"/>
    </source>
</evidence>
<evidence type="ECO:0000256" key="5">
    <source>
        <dbReference type="ARBA" id="ARBA00023145"/>
    </source>
</evidence>
<dbReference type="SMART" id="SM00848">
    <property type="entry name" value="Inhibitor_I29"/>
    <property type="match status" value="1"/>
</dbReference>
<dbReference type="EMBL" id="BTSX01000004">
    <property type="protein sequence ID" value="GMS97346.1"/>
    <property type="molecule type" value="Genomic_DNA"/>
</dbReference>
<keyword evidence="7" id="KW-0732">Signal</keyword>
<feature type="chain" id="PRO_5043741925" evidence="7">
    <location>
        <begin position="18"/>
        <end position="390"/>
    </location>
</feature>
<feature type="domain" description="Cathepsin propeptide inhibitor" evidence="9">
    <location>
        <begin position="74"/>
        <end position="136"/>
    </location>
</feature>
<dbReference type="PANTHER" id="PTHR12411">
    <property type="entry name" value="CYSTEINE PROTEASE FAMILY C1-RELATED"/>
    <property type="match status" value="1"/>
</dbReference>
<dbReference type="PROSITE" id="PS00139">
    <property type="entry name" value="THIOL_PROTEASE_CYS"/>
    <property type="match status" value="1"/>
</dbReference>
<dbReference type="InterPro" id="IPR013128">
    <property type="entry name" value="Peptidase_C1A"/>
</dbReference>
<proteinExistence type="inferred from homology"/>
<comment type="caution">
    <text evidence="10">The sequence shown here is derived from an EMBL/GenBank/DDBJ whole genome shotgun (WGS) entry which is preliminary data.</text>
</comment>